<dbReference type="Gene3D" id="3.40.630.30">
    <property type="match status" value="1"/>
</dbReference>
<dbReference type="PROSITE" id="PS51186">
    <property type="entry name" value="GNAT"/>
    <property type="match status" value="1"/>
</dbReference>
<keyword evidence="3" id="KW-1185">Reference proteome</keyword>
<dbReference type="PANTHER" id="PTHR43415">
    <property type="entry name" value="SPERMIDINE N(1)-ACETYLTRANSFERASE"/>
    <property type="match status" value="1"/>
</dbReference>
<proteinExistence type="predicted"/>
<sequence>MAHMIGERIRLREYRREDVRCMREWVNDPDICNCLSDIFMYPHTLHQTESFVERVLEGQDGHQGFVIAERDTEAYIGQLDLFEIDWKNRCADLGIVIGNRHHHGLGYGREALRLLQRFAFETMNLHRLQLEVHDDNERAIRCYASCGFREEGRQRQRIYRRGAYRDLVWMACLREDYAAATTLEQEA</sequence>
<dbReference type="PANTHER" id="PTHR43415:SF3">
    <property type="entry name" value="GNAT-FAMILY ACETYLTRANSFERASE"/>
    <property type="match status" value="1"/>
</dbReference>
<dbReference type="SUPFAM" id="SSF55729">
    <property type="entry name" value="Acyl-CoA N-acyltransferases (Nat)"/>
    <property type="match status" value="1"/>
</dbReference>
<accession>A0A927BXU3</accession>
<evidence type="ECO:0000313" key="2">
    <source>
        <dbReference type="EMBL" id="MBD2847896.1"/>
    </source>
</evidence>
<organism evidence="2 3">
    <name type="scientific">Paenibacillus sabuli</name>
    <dbReference type="NCBI Taxonomy" id="2772509"/>
    <lineage>
        <taxon>Bacteria</taxon>
        <taxon>Bacillati</taxon>
        <taxon>Bacillota</taxon>
        <taxon>Bacilli</taxon>
        <taxon>Bacillales</taxon>
        <taxon>Paenibacillaceae</taxon>
        <taxon>Paenibacillus</taxon>
    </lineage>
</organism>
<evidence type="ECO:0000259" key="1">
    <source>
        <dbReference type="PROSITE" id="PS51186"/>
    </source>
</evidence>
<dbReference type="GO" id="GO:0016747">
    <property type="term" value="F:acyltransferase activity, transferring groups other than amino-acyl groups"/>
    <property type="evidence" value="ECO:0007669"/>
    <property type="project" value="InterPro"/>
</dbReference>
<dbReference type="RefSeq" id="WP_190921001.1">
    <property type="nucleotide sequence ID" value="NZ_JACXIZ010000047.1"/>
</dbReference>
<name>A0A927BXU3_9BACL</name>
<gene>
    <name evidence="2" type="ORF">IDH44_22095</name>
</gene>
<dbReference type="Proteomes" id="UP000621560">
    <property type="component" value="Unassembled WGS sequence"/>
</dbReference>
<feature type="domain" description="N-acetyltransferase" evidence="1">
    <location>
        <begin position="9"/>
        <end position="175"/>
    </location>
</feature>
<dbReference type="AlphaFoldDB" id="A0A927BXU3"/>
<protein>
    <submittedName>
        <fullName evidence="2">GNAT family N-acetyltransferase</fullName>
    </submittedName>
</protein>
<comment type="caution">
    <text evidence="2">The sequence shown here is derived from an EMBL/GenBank/DDBJ whole genome shotgun (WGS) entry which is preliminary data.</text>
</comment>
<dbReference type="EMBL" id="JACXIZ010000047">
    <property type="protein sequence ID" value="MBD2847896.1"/>
    <property type="molecule type" value="Genomic_DNA"/>
</dbReference>
<dbReference type="Pfam" id="PF13302">
    <property type="entry name" value="Acetyltransf_3"/>
    <property type="match status" value="1"/>
</dbReference>
<evidence type="ECO:0000313" key="3">
    <source>
        <dbReference type="Proteomes" id="UP000621560"/>
    </source>
</evidence>
<reference evidence="2" key="1">
    <citation type="submission" date="2020-09" db="EMBL/GenBank/DDBJ databases">
        <title>A novel bacterium of genus Paenibacillus, isolated from South China Sea.</title>
        <authorList>
            <person name="Huang H."/>
            <person name="Mo K."/>
            <person name="Hu Y."/>
        </authorList>
    </citation>
    <scope>NUCLEOTIDE SEQUENCE</scope>
    <source>
        <strain evidence="2">IB182496</strain>
    </source>
</reference>
<dbReference type="InterPro" id="IPR016181">
    <property type="entry name" value="Acyl_CoA_acyltransferase"/>
</dbReference>
<dbReference type="InterPro" id="IPR000182">
    <property type="entry name" value="GNAT_dom"/>
</dbReference>